<comment type="caution">
    <text evidence="1">The sequence shown here is derived from an EMBL/GenBank/DDBJ whole genome shotgun (WGS) entry which is preliminary data.</text>
</comment>
<dbReference type="EMBL" id="JAYMYQ010000003">
    <property type="protein sequence ID" value="KAK7344532.1"/>
    <property type="molecule type" value="Genomic_DNA"/>
</dbReference>
<dbReference type="AlphaFoldDB" id="A0AAN9LYI9"/>
<proteinExistence type="predicted"/>
<keyword evidence="2" id="KW-1185">Reference proteome</keyword>
<evidence type="ECO:0000313" key="2">
    <source>
        <dbReference type="Proteomes" id="UP001367508"/>
    </source>
</evidence>
<name>A0AAN9LYI9_CANGL</name>
<evidence type="ECO:0000313" key="1">
    <source>
        <dbReference type="EMBL" id="KAK7344532.1"/>
    </source>
</evidence>
<protein>
    <submittedName>
        <fullName evidence="1">Uncharacterized protein</fullName>
    </submittedName>
</protein>
<dbReference type="Proteomes" id="UP001367508">
    <property type="component" value="Unassembled WGS sequence"/>
</dbReference>
<accession>A0AAN9LYI9</accession>
<organism evidence="1 2">
    <name type="scientific">Canavalia gladiata</name>
    <name type="common">Sword bean</name>
    <name type="synonym">Dolichos gladiatus</name>
    <dbReference type="NCBI Taxonomy" id="3824"/>
    <lineage>
        <taxon>Eukaryota</taxon>
        <taxon>Viridiplantae</taxon>
        <taxon>Streptophyta</taxon>
        <taxon>Embryophyta</taxon>
        <taxon>Tracheophyta</taxon>
        <taxon>Spermatophyta</taxon>
        <taxon>Magnoliopsida</taxon>
        <taxon>eudicotyledons</taxon>
        <taxon>Gunneridae</taxon>
        <taxon>Pentapetalae</taxon>
        <taxon>rosids</taxon>
        <taxon>fabids</taxon>
        <taxon>Fabales</taxon>
        <taxon>Fabaceae</taxon>
        <taxon>Papilionoideae</taxon>
        <taxon>50 kb inversion clade</taxon>
        <taxon>NPAAA clade</taxon>
        <taxon>indigoferoid/millettioid clade</taxon>
        <taxon>Phaseoleae</taxon>
        <taxon>Canavalia</taxon>
    </lineage>
</organism>
<reference evidence="1 2" key="1">
    <citation type="submission" date="2024-01" db="EMBL/GenBank/DDBJ databases">
        <title>The genomes of 5 underutilized Papilionoideae crops provide insights into root nodulation and disease resistanc.</title>
        <authorList>
            <person name="Jiang F."/>
        </authorList>
    </citation>
    <scope>NUCLEOTIDE SEQUENCE [LARGE SCALE GENOMIC DNA]</scope>
    <source>
        <strain evidence="1">LVBAO_FW01</strain>
        <tissue evidence="1">Leaves</tissue>
    </source>
</reference>
<gene>
    <name evidence="1" type="ORF">VNO77_14235</name>
</gene>
<sequence length="198" mass="22249">MQLYPRRMNLMNAETASVPSGAWSIEPNARRAGEPLAPSISVDSQPMAASLTFSMVLLNPMQSQTRPHYDYVPKTATTSYGRNFVMKSFLAINNEGLTHLASHCPKFRTRIQARFLAKQLPYHNPAGLNSRLNIEPWPEQKCNLDENINSPAHRTEIEGVEILPGIELPLRCLLNLAATPDQRSREPFQGELELLFPL</sequence>